<organism evidence="2 3">
    <name type="scientific">Galerina marginata (strain CBS 339.88)</name>
    <dbReference type="NCBI Taxonomy" id="685588"/>
    <lineage>
        <taxon>Eukaryota</taxon>
        <taxon>Fungi</taxon>
        <taxon>Dikarya</taxon>
        <taxon>Basidiomycota</taxon>
        <taxon>Agaricomycotina</taxon>
        <taxon>Agaricomycetes</taxon>
        <taxon>Agaricomycetidae</taxon>
        <taxon>Agaricales</taxon>
        <taxon>Agaricineae</taxon>
        <taxon>Strophariaceae</taxon>
        <taxon>Galerina</taxon>
    </lineage>
</organism>
<name>A0A067T815_GALM3</name>
<dbReference type="EMBL" id="KL142379">
    <property type="protein sequence ID" value="KDR76044.1"/>
    <property type="molecule type" value="Genomic_DNA"/>
</dbReference>
<sequence>MAEAKKSKNPRSKAKAPKALPPTSPKPPVMLQSVAVSTVQPTAISPKLSDSANLPLPQAPTDKDQDADMYMPSVSPRQQQINLFWDKHTETQDASSHTDSDVESVSKP</sequence>
<protein>
    <submittedName>
        <fullName evidence="2">Uncharacterized protein</fullName>
    </submittedName>
</protein>
<evidence type="ECO:0000313" key="2">
    <source>
        <dbReference type="EMBL" id="KDR76044.1"/>
    </source>
</evidence>
<feature type="compositionally biased region" description="Pro residues" evidence="1">
    <location>
        <begin position="19"/>
        <end position="28"/>
    </location>
</feature>
<dbReference type="AlphaFoldDB" id="A0A067T815"/>
<reference evidence="3" key="1">
    <citation type="journal article" date="2014" name="Proc. Natl. Acad. Sci. U.S.A.">
        <title>Extensive sampling of basidiomycete genomes demonstrates inadequacy of the white-rot/brown-rot paradigm for wood decay fungi.</title>
        <authorList>
            <person name="Riley R."/>
            <person name="Salamov A.A."/>
            <person name="Brown D.W."/>
            <person name="Nagy L.G."/>
            <person name="Floudas D."/>
            <person name="Held B.W."/>
            <person name="Levasseur A."/>
            <person name="Lombard V."/>
            <person name="Morin E."/>
            <person name="Otillar R."/>
            <person name="Lindquist E.A."/>
            <person name="Sun H."/>
            <person name="LaButti K.M."/>
            <person name="Schmutz J."/>
            <person name="Jabbour D."/>
            <person name="Luo H."/>
            <person name="Baker S.E."/>
            <person name="Pisabarro A.G."/>
            <person name="Walton J.D."/>
            <person name="Blanchette R.A."/>
            <person name="Henrissat B."/>
            <person name="Martin F."/>
            <person name="Cullen D."/>
            <person name="Hibbett D.S."/>
            <person name="Grigoriev I.V."/>
        </authorList>
    </citation>
    <scope>NUCLEOTIDE SEQUENCE [LARGE SCALE GENOMIC DNA]</scope>
    <source>
        <strain evidence="3">CBS 339.88</strain>
    </source>
</reference>
<feature type="compositionally biased region" description="Basic residues" evidence="1">
    <location>
        <begin position="7"/>
        <end position="16"/>
    </location>
</feature>
<feature type="compositionally biased region" description="Polar residues" evidence="1">
    <location>
        <begin position="34"/>
        <end position="52"/>
    </location>
</feature>
<accession>A0A067T815</accession>
<keyword evidence="3" id="KW-1185">Reference proteome</keyword>
<gene>
    <name evidence="2" type="ORF">GALMADRAFT_210752</name>
</gene>
<dbReference type="HOGENOM" id="CLU_2197171_0_0_1"/>
<feature type="region of interest" description="Disordered" evidence="1">
    <location>
        <begin position="1"/>
        <end position="108"/>
    </location>
</feature>
<dbReference type="Proteomes" id="UP000027222">
    <property type="component" value="Unassembled WGS sequence"/>
</dbReference>
<evidence type="ECO:0000256" key="1">
    <source>
        <dbReference type="SAM" id="MobiDB-lite"/>
    </source>
</evidence>
<proteinExistence type="predicted"/>
<feature type="compositionally biased region" description="Basic and acidic residues" evidence="1">
    <location>
        <begin position="85"/>
        <end position="108"/>
    </location>
</feature>
<evidence type="ECO:0000313" key="3">
    <source>
        <dbReference type="Proteomes" id="UP000027222"/>
    </source>
</evidence>